<dbReference type="AlphaFoldDB" id="A0A853BUT4"/>
<proteinExistence type="predicted"/>
<comment type="caution">
    <text evidence="1">The sequence shown here is derived from an EMBL/GenBank/DDBJ whole genome shotgun (WGS) entry which is preliminary data.</text>
</comment>
<name>A0A853BUT4_9ACTN</name>
<evidence type="ECO:0008006" key="3">
    <source>
        <dbReference type="Google" id="ProtNLM"/>
    </source>
</evidence>
<reference evidence="1 2" key="1">
    <citation type="submission" date="2020-07" db="EMBL/GenBank/DDBJ databases">
        <title>Sequencing the genomes of 1000 actinobacteria strains.</title>
        <authorList>
            <person name="Klenk H.-P."/>
        </authorList>
    </citation>
    <scope>NUCLEOTIDE SEQUENCE [LARGE SCALE GENOMIC DNA]</scope>
    <source>
        <strain evidence="1 2">DSM 45927</strain>
    </source>
</reference>
<protein>
    <recommendedName>
        <fullName evidence="3">Asp23/Gls24 family envelope stress response protein</fullName>
    </recommendedName>
</protein>
<evidence type="ECO:0000313" key="2">
    <source>
        <dbReference type="Proteomes" id="UP000575985"/>
    </source>
</evidence>
<evidence type="ECO:0000313" key="1">
    <source>
        <dbReference type="EMBL" id="NYI97992.1"/>
    </source>
</evidence>
<gene>
    <name evidence="1" type="ORF">HNR12_004269</name>
</gene>
<sequence>MAVDPGPGGALPCGTDPQELIEHLAAGAPTGHERACPHCRAAAAEFAPLLAARDRLAGEPVAAPPRLLDDVMRTVRADPRSRRVYRLPGQEAGTTRVRRRVAAALLRTAAEQVPGVRLVRVRELRQDADGVAVVVAAVLEAGAPIPETARALREAVRAAGRAGLGWEVAAVDIEVADVRGGPEG</sequence>
<dbReference type="Proteomes" id="UP000575985">
    <property type="component" value="Unassembled WGS sequence"/>
</dbReference>
<dbReference type="RefSeq" id="WP_179769226.1">
    <property type="nucleotide sequence ID" value="NZ_JACCFO010000001.1"/>
</dbReference>
<organism evidence="1 2">
    <name type="scientific">Streptomonospora nanhaiensis</name>
    <dbReference type="NCBI Taxonomy" id="1323731"/>
    <lineage>
        <taxon>Bacteria</taxon>
        <taxon>Bacillati</taxon>
        <taxon>Actinomycetota</taxon>
        <taxon>Actinomycetes</taxon>
        <taxon>Streptosporangiales</taxon>
        <taxon>Nocardiopsidaceae</taxon>
        <taxon>Streptomonospora</taxon>
    </lineage>
</organism>
<keyword evidence="2" id="KW-1185">Reference proteome</keyword>
<accession>A0A853BUT4</accession>
<dbReference type="EMBL" id="JACCFO010000001">
    <property type="protein sequence ID" value="NYI97992.1"/>
    <property type="molecule type" value="Genomic_DNA"/>
</dbReference>